<gene>
    <name evidence="2" type="ORF">SAMN05216202_1742</name>
</gene>
<protein>
    <submittedName>
        <fullName evidence="2">Uncharacterized membrane protein</fullName>
    </submittedName>
</protein>
<organism evidence="2 3">
    <name type="scientific">Pseudomonas mucidolens</name>
    <dbReference type="NCBI Taxonomy" id="46679"/>
    <lineage>
        <taxon>Bacteria</taxon>
        <taxon>Pseudomonadati</taxon>
        <taxon>Pseudomonadota</taxon>
        <taxon>Gammaproteobacteria</taxon>
        <taxon>Pseudomonadales</taxon>
        <taxon>Pseudomonadaceae</taxon>
        <taxon>Pseudomonas</taxon>
    </lineage>
</organism>
<feature type="compositionally biased region" description="Polar residues" evidence="1">
    <location>
        <begin position="9"/>
        <end position="27"/>
    </location>
</feature>
<evidence type="ECO:0000313" key="3">
    <source>
        <dbReference type="Proteomes" id="UP000198600"/>
    </source>
</evidence>
<proteinExistence type="predicted"/>
<evidence type="ECO:0000256" key="1">
    <source>
        <dbReference type="SAM" id="MobiDB-lite"/>
    </source>
</evidence>
<dbReference type="Proteomes" id="UP000198600">
    <property type="component" value="Chromosome I"/>
</dbReference>
<dbReference type="AlphaFoldDB" id="A0A1H2MHF5"/>
<keyword evidence="3" id="KW-1185">Reference proteome</keyword>
<name>A0A1H2MHF5_9PSED</name>
<evidence type="ECO:0000313" key="2">
    <source>
        <dbReference type="EMBL" id="SDU92677.1"/>
    </source>
</evidence>
<feature type="region of interest" description="Disordered" evidence="1">
    <location>
        <begin position="1"/>
        <end position="30"/>
    </location>
</feature>
<accession>A0A1H2MHF5</accession>
<dbReference type="EMBL" id="LT629802">
    <property type="protein sequence ID" value="SDU92677.1"/>
    <property type="molecule type" value="Genomic_DNA"/>
</dbReference>
<reference evidence="3" key="1">
    <citation type="submission" date="2016-10" db="EMBL/GenBank/DDBJ databases">
        <authorList>
            <person name="Varghese N."/>
            <person name="Submissions S."/>
        </authorList>
    </citation>
    <scope>NUCLEOTIDE SEQUENCE [LARGE SCALE GENOMIC DNA]</scope>
    <source>
        <strain evidence="3">LMG 2223</strain>
    </source>
</reference>
<sequence>MTKPAAPEGSTQAPIPGSATTTPSDKSLPQFIARGNEPFWSISVSGNGNTLTWITPENPKGTRLSAQQVTSGDGVRYIGRDGDKTFMLEVVGGACTDTMSGHSFEFAATWVYAGDSNAGCAERAAK</sequence>